<dbReference type="EMBL" id="VSSQ01019504">
    <property type="protein sequence ID" value="MPM63588.1"/>
    <property type="molecule type" value="Genomic_DNA"/>
</dbReference>
<gene>
    <name evidence="1" type="ORF">SDC9_110469</name>
</gene>
<accession>A0A645BEV7</accession>
<organism evidence="1">
    <name type="scientific">bioreactor metagenome</name>
    <dbReference type="NCBI Taxonomy" id="1076179"/>
    <lineage>
        <taxon>unclassified sequences</taxon>
        <taxon>metagenomes</taxon>
        <taxon>ecological metagenomes</taxon>
    </lineage>
</organism>
<dbReference type="AlphaFoldDB" id="A0A645BEV7"/>
<evidence type="ECO:0000313" key="1">
    <source>
        <dbReference type="EMBL" id="MPM63588.1"/>
    </source>
</evidence>
<sequence>MPEHVDDELAGFAFGGDLRHQLARARYIGVELYAGILFEELIFQRSDKRILHRCVDGELFRRHRRA</sequence>
<name>A0A645BEV7_9ZZZZ</name>
<proteinExistence type="predicted"/>
<protein>
    <submittedName>
        <fullName evidence="1">Uncharacterized protein</fullName>
    </submittedName>
</protein>
<comment type="caution">
    <text evidence="1">The sequence shown here is derived from an EMBL/GenBank/DDBJ whole genome shotgun (WGS) entry which is preliminary data.</text>
</comment>
<reference evidence="1" key="1">
    <citation type="submission" date="2019-08" db="EMBL/GenBank/DDBJ databases">
        <authorList>
            <person name="Kucharzyk K."/>
            <person name="Murdoch R.W."/>
            <person name="Higgins S."/>
            <person name="Loffler F."/>
        </authorList>
    </citation>
    <scope>NUCLEOTIDE SEQUENCE</scope>
</reference>